<sequence length="291" mass="31458">MRTQRFWGGVFLAIAASIWGGMYVVSKVVLEVIPPLSLMWIRYVLAVIALVSLGLLRRESWRLPRQYWGLVAAIGVIGYIVSIWAQFLGTALSTAQMGSVITAATPAFMVVFAHVLLRERITRQGLGSVLLAMAGVWLIVGWSARGPHSITGGVVLFVAAVTWALMSVLIKKVPSSVSLLVVTVYALAIAFLLLSPMAWLQLHHVSVSQLQPFKIWGGLLYLGVISTAVAFFLWNEGLKRVDAATGGIYFFFQPVAGSLLGWLLLGEQVSAAFWLGAALIAGGVMFAIRTA</sequence>
<organism evidence="8 9">
    <name type="scientific">Sulfobacillus thermotolerans</name>
    <dbReference type="NCBI Taxonomy" id="338644"/>
    <lineage>
        <taxon>Bacteria</taxon>
        <taxon>Bacillati</taxon>
        <taxon>Bacillota</taxon>
        <taxon>Clostridia</taxon>
        <taxon>Eubacteriales</taxon>
        <taxon>Clostridiales Family XVII. Incertae Sedis</taxon>
        <taxon>Sulfobacillus</taxon>
    </lineage>
</organism>
<evidence type="ECO:0000256" key="5">
    <source>
        <dbReference type="ARBA" id="ARBA00023136"/>
    </source>
</evidence>
<evidence type="ECO:0000256" key="3">
    <source>
        <dbReference type="ARBA" id="ARBA00022692"/>
    </source>
</evidence>
<keyword evidence="5 6" id="KW-0472">Membrane</keyword>
<dbReference type="InterPro" id="IPR037185">
    <property type="entry name" value="EmrE-like"/>
</dbReference>
<accession>A0ABM6RPE9</accession>
<feature type="transmembrane region" description="Helical" evidence="6">
    <location>
        <begin position="37"/>
        <end position="56"/>
    </location>
</feature>
<evidence type="ECO:0000256" key="4">
    <source>
        <dbReference type="ARBA" id="ARBA00022989"/>
    </source>
</evidence>
<dbReference type="InterPro" id="IPR000620">
    <property type="entry name" value="EamA_dom"/>
</dbReference>
<dbReference type="PANTHER" id="PTHR32322:SF2">
    <property type="entry name" value="EAMA DOMAIN-CONTAINING PROTEIN"/>
    <property type="match status" value="1"/>
</dbReference>
<name>A0ABM6RPE9_9FIRM</name>
<proteinExistence type="inferred from homology"/>
<feature type="transmembrane region" description="Helical" evidence="6">
    <location>
        <begin position="215"/>
        <end position="234"/>
    </location>
</feature>
<dbReference type="EMBL" id="CP019454">
    <property type="protein sequence ID" value="AUW93244.1"/>
    <property type="molecule type" value="Genomic_DNA"/>
</dbReference>
<feature type="transmembrane region" description="Helical" evidence="6">
    <location>
        <begin position="177"/>
        <end position="195"/>
    </location>
</feature>
<dbReference type="Pfam" id="PF00892">
    <property type="entry name" value="EamA"/>
    <property type="match status" value="2"/>
</dbReference>
<comment type="similarity">
    <text evidence="2">Belongs to the EamA transporter family.</text>
</comment>
<evidence type="ECO:0000256" key="1">
    <source>
        <dbReference type="ARBA" id="ARBA00004141"/>
    </source>
</evidence>
<dbReference type="InterPro" id="IPR050638">
    <property type="entry name" value="AA-Vitamin_Transporters"/>
</dbReference>
<feature type="transmembrane region" description="Helical" evidence="6">
    <location>
        <begin position="68"/>
        <end position="89"/>
    </location>
</feature>
<reference evidence="8 9" key="1">
    <citation type="journal article" date="2019" name="Sci. Rep.">
        <title>Sulfobacillus thermotolerans: new insights into resistance and metabolic capacities of acidophilic chemolithotrophs.</title>
        <authorList>
            <person name="Panyushkina A.E."/>
            <person name="Babenko V.V."/>
            <person name="Nikitina A.S."/>
            <person name="Selezneva O.V."/>
            <person name="Tsaplina I.A."/>
            <person name="Letarova M.A."/>
            <person name="Kostryukova E.S."/>
            <person name="Letarov A.V."/>
        </authorList>
    </citation>
    <scope>NUCLEOTIDE SEQUENCE [LARGE SCALE GENOMIC DNA]</scope>
    <source>
        <strain evidence="8 9">Kr1</strain>
    </source>
</reference>
<dbReference type="Proteomes" id="UP000325292">
    <property type="component" value="Chromosome"/>
</dbReference>
<feature type="transmembrane region" description="Helical" evidence="6">
    <location>
        <begin position="124"/>
        <end position="144"/>
    </location>
</feature>
<gene>
    <name evidence="8" type="ORF">BXT84_04140</name>
</gene>
<evidence type="ECO:0000256" key="2">
    <source>
        <dbReference type="ARBA" id="ARBA00007362"/>
    </source>
</evidence>
<feature type="transmembrane region" description="Helical" evidence="6">
    <location>
        <begin position="95"/>
        <end position="117"/>
    </location>
</feature>
<feature type="transmembrane region" description="Helical" evidence="6">
    <location>
        <begin position="150"/>
        <end position="170"/>
    </location>
</feature>
<comment type="subcellular location">
    <subcellularLocation>
        <location evidence="1">Membrane</location>
        <topology evidence="1">Multi-pass membrane protein</topology>
    </subcellularLocation>
</comment>
<evidence type="ECO:0000256" key="6">
    <source>
        <dbReference type="SAM" id="Phobius"/>
    </source>
</evidence>
<feature type="transmembrane region" description="Helical" evidence="6">
    <location>
        <begin position="246"/>
        <end position="265"/>
    </location>
</feature>
<keyword evidence="4 6" id="KW-1133">Transmembrane helix</keyword>
<feature type="domain" description="EamA" evidence="7">
    <location>
        <begin position="7"/>
        <end position="140"/>
    </location>
</feature>
<evidence type="ECO:0000259" key="7">
    <source>
        <dbReference type="Pfam" id="PF00892"/>
    </source>
</evidence>
<feature type="transmembrane region" description="Helical" evidence="6">
    <location>
        <begin position="7"/>
        <end position="25"/>
    </location>
</feature>
<keyword evidence="9" id="KW-1185">Reference proteome</keyword>
<evidence type="ECO:0000313" key="8">
    <source>
        <dbReference type="EMBL" id="AUW93244.1"/>
    </source>
</evidence>
<evidence type="ECO:0000313" key="9">
    <source>
        <dbReference type="Proteomes" id="UP000325292"/>
    </source>
</evidence>
<feature type="domain" description="EamA" evidence="7">
    <location>
        <begin position="152"/>
        <end position="287"/>
    </location>
</feature>
<protein>
    <submittedName>
        <fullName evidence="8">EamA family transporter</fullName>
    </submittedName>
</protein>
<feature type="transmembrane region" description="Helical" evidence="6">
    <location>
        <begin position="271"/>
        <end position="288"/>
    </location>
</feature>
<dbReference type="PANTHER" id="PTHR32322">
    <property type="entry name" value="INNER MEMBRANE TRANSPORTER"/>
    <property type="match status" value="1"/>
</dbReference>
<dbReference type="SUPFAM" id="SSF103481">
    <property type="entry name" value="Multidrug resistance efflux transporter EmrE"/>
    <property type="match status" value="2"/>
</dbReference>
<keyword evidence="3 6" id="KW-0812">Transmembrane</keyword>